<comment type="function">
    <text evidence="33">Transmembrane protein gp41: Acts as a class I viral fusion protein. Under the current model, the protein has at least 3 conformational states: pre-fusion native state, pre-hairpin intermediate state, and post-fusion hairpin state. During fusion of viral and target intracellular membranes, the coiled coil regions (heptad repeats) assume a trimer-of-hairpins structure, positioning the fusion peptide in close proximity to the C-terminal region of the ectodomain. The formation of this structure appears to drive apposition and subsequent fusion of viral and target cell membranes. Complete fusion occurs in host cell endosomes and is dynamin-dependent, however some lipid transfer might occur at the plasma membrane. The virus undergoes clathrin-dependent internalization long before endosomal fusion, thus minimizing the surface exposure of conserved viral epitopes during fusion and reducing the efficacy of inhibitors targeting these epitopes. Membranes fusion leads to delivery of the nucleocapsid into the cytoplasm.</text>
</comment>
<feature type="chain" id="PRO_5023451854" description="Transmembrane protein gp41" evidence="33">
    <location>
        <begin position="503"/>
        <end position="847"/>
    </location>
</feature>
<comment type="subunit">
    <text evidence="33">The mature envelope protein (Env) consists of a homotrimer of non-covalently associated gp120-gp41 heterodimers. The resulting complex protrudes from the virus surface as a spike. There seems to be as few as 10 spikes on the average virion. Surface protein gp120 interacts with host CD4, CCR5 and CXCR4. Gp120 also interacts with the C-type lectins CD209/DC-SIGN and CLEC4M/DC-SIGNR (collectively referred to as DC-SIGN(R)). Gp120 and gp41 interact with GalCer. Gp120 interacts with host ITGA4/ITGB7 complex; on CD4+ T-cells, this interaction results in rapid activation of integrin ITGAL/LFA-1, which facilitates efficient cell-to-cell spreading of HIV-1. Gp120 interacts with cell-associated heparan sulfate; this interaction increases virus infectivity on permissive cells and may be involved in infection of CD4- cells.</text>
</comment>
<feature type="domain" description="Human immunodeficiency virus 1 envelope glycoprotein Gp120" evidence="36">
    <location>
        <begin position="152"/>
        <end position="502"/>
    </location>
</feature>
<dbReference type="GO" id="GO:0019064">
    <property type="term" value="P:fusion of virus membrane with host plasma membrane"/>
    <property type="evidence" value="ECO:0007669"/>
    <property type="project" value="UniProtKB-UniRule"/>
</dbReference>
<feature type="short sequence motif" description="YXXL motif; contains endocytosis signal" evidence="33">
    <location>
        <begin position="703"/>
        <end position="706"/>
    </location>
</feature>
<evidence type="ECO:0000256" key="25">
    <source>
        <dbReference type="ARBA" id="ARBA00023136"/>
    </source>
</evidence>
<dbReference type="HAMAP" id="MF_04083">
    <property type="entry name" value="HIV_ENV"/>
    <property type="match status" value="1"/>
</dbReference>
<feature type="transmembrane region" description="Helical" evidence="34">
    <location>
        <begin position="669"/>
        <end position="696"/>
    </location>
</feature>
<evidence type="ECO:0000256" key="23">
    <source>
        <dbReference type="ARBA" id="ARBA00023046"/>
    </source>
</evidence>
<feature type="transmembrane region" description="Helical" evidence="34">
    <location>
        <begin position="21"/>
        <end position="46"/>
    </location>
</feature>
<evidence type="ECO:0000256" key="35">
    <source>
        <dbReference type="SAM" id="MobiDB-lite"/>
    </source>
</evidence>
<comment type="domain">
    <text evidence="33">The membrane proximal external region (MPER) present in gp41 is a tryptophan-rich region recognized by the antibodies 2F5, Z13, and 4E10. MPER seems to play a role in fusion.</text>
</comment>
<dbReference type="SUPFAM" id="SSF56502">
    <property type="entry name" value="gp120 core"/>
    <property type="match status" value="2"/>
</dbReference>
<dbReference type="GO" id="GO:0044175">
    <property type="term" value="C:host cell endosome membrane"/>
    <property type="evidence" value="ECO:0007669"/>
    <property type="project" value="UniProtKB-SubCell"/>
</dbReference>
<comment type="miscellaneous">
    <text evidence="33">HIV-1 lineages are divided in three main groups, M (for Major), O (for Outlier), and N (for New, or Non-M, Non-O). The vast majority of strains found worldwide belong to the group M. Group O seems to be endemic to and largely confined to Cameroon and neighboring countries in West Central Africa, where these viruses represent a small minority of HIV-1 strains. The group N is represented by a limited number of isolates from Cameroonian persons. The group M is further subdivided in 9 clades or subtypes (A to D, F to H, J and K).</text>
</comment>
<reference evidence="38" key="1">
    <citation type="journal article" date="2010" name="PLoS Pathog.">
        <title>High multiplicity infection by HIV-1 in men who have sex with men.</title>
        <authorList>
            <person name="Li H."/>
            <person name="Bar K.J."/>
            <person name="Wang S."/>
            <person name="Decker J.M."/>
            <person name="Chen Y."/>
            <person name="Sun C."/>
            <person name="Salazar-Gonzalez J.F."/>
            <person name="Salazar M.G."/>
            <person name="Learn G.H."/>
            <person name="Morgan C.J."/>
            <person name="Schumacher J.E."/>
            <person name="Giorgi E.E."/>
            <person name="Bhattacharya T."/>
            <person name="Korber B.T."/>
            <person name="Perelson A.S."/>
            <person name="Eron J."/>
            <person name="Hicks C.B."/>
            <person name="Haynes B.F."/>
            <person name="Markowitz M."/>
            <person name="Keele B.F."/>
            <person name="Hahn B.H."/>
            <person name="Shaw G.M."/>
        </authorList>
    </citation>
    <scope>NUCLEOTIDE SEQUENCE</scope>
    <source>
        <strain evidence="38">AD18_A22</strain>
    </source>
</reference>
<dbReference type="InterPro" id="IPR036377">
    <property type="entry name" value="Gp120_core_sf"/>
</dbReference>
<keyword evidence="9 33" id="KW-1032">Host cell membrane</keyword>
<evidence type="ECO:0000256" key="20">
    <source>
        <dbReference type="ARBA" id="ARBA00022879"/>
    </source>
</evidence>
<evidence type="ECO:0000256" key="17">
    <source>
        <dbReference type="ARBA" id="ARBA00022804"/>
    </source>
</evidence>
<comment type="similarity">
    <text evidence="33">Belongs to the HIV-1 env protein family.</text>
</comment>
<keyword evidence="7 33" id="KW-1168">Fusion of virus membrane with host membrane</keyword>
<keyword evidence="16 33" id="KW-0732">Signal</keyword>
<accession>G3C2H0</accession>
<dbReference type="InterPro" id="IPR000328">
    <property type="entry name" value="GP41-like"/>
</dbReference>
<evidence type="ECO:0000256" key="16">
    <source>
        <dbReference type="ARBA" id="ARBA00022729"/>
    </source>
</evidence>
<evidence type="ECO:0000256" key="9">
    <source>
        <dbReference type="ARBA" id="ARBA00022511"/>
    </source>
</evidence>
<name>G3C2H0_HV1</name>
<evidence type="ECO:0000256" key="34">
    <source>
        <dbReference type="RuleBase" id="RU363095"/>
    </source>
</evidence>
<dbReference type="GO" id="GO:0019031">
    <property type="term" value="C:viral envelope"/>
    <property type="evidence" value="ECO:0007669"/>
    <property type="project" value="UniProtKB-KW"/>
</dbReference>
<keyword evidence="19 33" id="KW-1043">Host membrane</keyword>
<dbReference type="FunFam" id="2.170.40.20:FF:000001">
    <property type="entry name" value="Envelope glycoprotein gp160"/>
    <property type="match status" value="1"/>
</dbReference>
<evidence type="ECO:0000256" key="5">
    <source>
        <dbReference type="ARBA" id="ARBA00004578"/>
    </source>
</evidence>
<keyword evidence="25 33" id="KW-0472">Membrane</keyword>
<evidence type="ECO:0000256" key="33">
    <source>
        <dbReference type="HAMAP-Rule" id="MF_04083"/>
    </source>
</evidence>
<keyword evidence="27 33" id="KW-1015">Disulfide bond</keyword>
<feature type="region of interest" description="Fusion peptide" evidence="33">
    <location>
        <begin position="503"/>
        <end position="523"/>
    </location>
</feature>
<evidence type="ECO:0000313" key="38">
    <source>
        <dbReference type="EMBL" id="AEO85428.1"/>
    </source>
</evidence>
<keyword evidence="22 33" id="KW-1133">Transmembrane helix</keyword>
<dbReference type="GO" id="GO:0005198">
    <property type="term" value="F:structural molecule activity"/>
    <property type="evidence" value="ECO:0007669"/>
    <property type="project" value="UniProtKB-UniRule"/>
</dbReference>
<keyword evidence="17 33" id="KW-1161">Viral attachment to host cell</keyword>
<dbReference type="CDD" id="cd09909">
    <property type="entry name" value="HIV-1-like_HR1-HR2"/>
    <property type="match status" value="1"/>
</dbReference>
<evidence type="ECO:0000256" key="28">
    <source>
        <dbReference type="ARBA" id="ARBA00023180"/>
    </source>
</evidence>
<feature type="disulfide bond" evidence="33">
    <location>
        <begin position="58"/>
        <end position="78"/>
    </location>
</feature>
<keyword evidence="23 33" id="KW-1039">Host endosome</keyword>
<comment type="subcellular location">
    <molecule>Transmembrane protein gp41</molecule>
    <subcellularLocation>
        <location evidence="33">Virion membrane</location>
        <topology evidence="33">Single-pass type I membrane protein</topology>
    </subcellularLocation>
    <subcellularLocation>
        <location evidence="33">Host cell membrane</location>
        <topology evidence="33">Single-pass type I membrane protein</topology>
    </subcellularLocation>
    <subcellularLocation>
        <location evidence="33">Host endosome membrane</location>
        <topology evidence="33">Single-pass type I membrane protein</topology>
    </subcellularLocation>
    <text evidence="33">It is probably concentrated at the site of budding and incorporated into the virions possibly by contacts between the cytoplasmic tail of Env and the N-terminus of Gag.</text>
</comment>
<dbReference type="GO" id="GO:1903911">
    <property type="term" value="P:positive regulation of receptor clustering"/>
    <property type="evidence" value="ECO:0007669"/>
    <property type="project" value="UniProtKB-UniRule"/>
</dbReference>
<evidence type="ECO:0000256" key="12">
    <source>
        <dbReference type="ARBA" id="ARBA00022595"/>
    </source>
</evidence>
<keyword evidence="18 33" id="KW-0946">Virion</keyword>
<organismHost>
    <name type="scientific">Homo sapiens</name>
    <name type="common">Human</name>
    <dbReference type="NCBI Taxonomy" id="9606"/>
</organismHost>
<keyword evidence="15 33" id="KW-0053">Apoptosis</keyword>
<gene>
    <name evidence="33 38" type="primary">env</name>
</gene>
<sequence length="847" mass="96537">MRVRGIRKNYWHWGRWGIWRWGMMLLGMLMIYNATGQLWVTVYYGVPVWKEATTTLFCASDAKAYDTEVHNVWATHACVPTDPNPQEVELVNVTENFNMWDNKMVEQMHEDIVSLWDQSLKPCVKLTPLCVTLNCTDLRNATNTHNNVTNGGEMKNCSFNVTTEVRDKVKKEYALFYTLDIVQIDNTSYRMTSCNTSVITQACPKVTFEPIPIHYCAPAGFAILKCKDKKFKGTGSCTNVSTVQCTHGIKPVVSTQLLLNGSLAEEEIVIRSENFTDNTKNIIVQLNEAVKINCTRLNNNTRKSIHIGPGRAFYTTGDIIGDIRQAHCNLSRAAWNTTLQRIAEKLTEQYGNKTISFNRSSGGDLEVVMHNFNCGGEFFYCNTTELFNSTWNGTEVVNINKGNDNITLPCRIKQIINMWQEVGKAMYAPPIRGPIKCSSNITGLILTRDGGTNDTTEVFRPAGGDMMDNWRSELYKYKVVKIEPLGVAPTKAKRRVVQREKRAITIGAVFLGFLGTAGSTMGAASVALTVQARQLLSGIVQQQSNLLRAIEAQQHMLQLTVWGIKQLQARVLAVERYLKDQQLLGIWGCSGKLICTTAVPWNTSWSNKTLEEIWNNMTWMQWDREINNYTNLIYNLIEQSQNQQEKNEQELLELDKWASLWSWFDITNWLWYIKIFIMIVGGLVGLRIVFTVLSIVNRVRQGYSPLSFQTRCPAPRGPDRPEGIEEEGGERGRDRSGRLVDGLLALIWDDLRSLCLFSYHRLRDLLLIATRIVELLGRRGWETLKYWWNLLQYWSQELKNSAVSLLNFAAVAVAEGTDRIIEFVQRVGRAFLHIPRRIRQGFERALL</sequence>
<evidence type="ECO:0000256" key="14">
    <source>
        <dbReference type="ARBA" id="ARBA00022692"/>
    </source>
</evidence>
<dbReference type="GO" id="GO:0019082">
    <property type="term" value="P:viral protein processing"/>
    <property type="evidence" value="ECO:0007669"/>
    <property type="project" value="UniProtKB-UniRule"/>
</dbReference>
<feature type="lipid moiety-binding region" description="S-palmitoyl cysteine; by host" evidence="33">
    <location>
        <position position="755"/>
    </location>
</feature>
<comment type="miscellaneous">
    <text evidence="33">Inhibitors targeting HIV-1 viral envelope proteins are used as antiretroviral drugs. Attachment of virions to the cell surface via non-specific interactions and CD4 binding can be blocked by inhibitors that include cyanovirin-N, cyclotriazadisulfonamide analogs, PRO 2000, TNX 355 and PRO 542. In addition, BMS 806 can block CD4-induced conformational changes. Env interactions with the coreceptor molecules can be targeted by CCR5 antagonists including SCH-D, maraviroc (UK 427857) and aplaviroc (GW 873140), and the CXCR4 antagonist AMD 070. Fusion of viral and cellular membranes can be inhibited by peptides such as enfuvirtide and tifuvirtide (T 1249). Resistance to inhibitors associated with mutations in Env are observed. Most of the time, single mutations confer only a modest reduction in drug susceptibility. Combination of several mutations is usually required to develop a high-level drug resistance.</text>
</comment>
<evidence type="ECO:0000256" key="29">
    <source>
        <dbReference type="ARBA" id="ARBA00023280"/>
    </source>
</evidence>
<evidence type="ECO:0000256" key="32">
    <source>
        <dbReference type="ARBA" id="ARBA00062028"/>
    </source>
</evidence>
<protein>
    <recommendedName>
        <fullName evidence="33">Envelope glycoprotein gp160</fullName>
    </recommendedName>
    <alternativeName>
        <fullName evidence="33">Env polyprotein</fullName>
    </alternativeName>
    <component>
        <recommendedName>
            <fullName evidence="33">Surface protein gp120</fullName>
            <shortName evidence="33">SU</shortName>
        </recommendedName>
        <alternativeName>
            <fullName evidence="33">Glycoprotein 120</fullName>
            <shortName evidence="33">gp120</shortName>
        </alternativeName>
    </component>
    <component>
        <recommendedName>
            <fullName evidence="33">Transmembrane protein gp41</fullName>
            <shortName evidence="33">TM</shortName>
        </recommendedName>
        <alternativeName>
            <fullName evidence="33">Glycoprotein 41</fullName>
            <shortName evidence="33">gp41</shortName>
        </alternativeName>
    </component>
</protein>
<comment type="PTM">
    <text evidence="33">Highly glycosylated by host. The high number of glycan on the protein is reffered to as 'glycan shield' because it contributes to hide protein sequence from adaptive immune system.</text>
</comment>
<feature type="disulfide bond" evidence="33">
    <location>
        <begin position="226"/>
        <end position="237"/>
    </location>
</feature>
<evidence type="ECO:0000256" key="13">
    <source>
        <dbReference type="ARBA" id="ARBA00022685"/>
    </source>
</evidence>
<keyword evidence="14 33" id="KW-0812">Transmembrane</keyword>
<dbReference type="EMBL" id="GU331472">
    <property type="protein sequence ID" value="AEO85428.1"/>
    <property type="molecule type" value="Genomic_DNA"/>
</dbReference>
<feature type="region of interest" description="MPER; binding to GalCer" evidence="33">
    <location>
        <begin position="653"/>
        <end position="674"/>
    </location>
</feature>
<evidence type="ECO:0000256" key="7">
    <source>
        <dbReference type="ARBA" id="ARBA00022506"/>
    </source>
</evidence>
<evidence type="ECO:0000259" key="36">
    <source>
        <dbReference type="Pfam" id="PF00516"/>
    </source>
</evidence>
<dbReference type="Gene3D" id="1.20.5.490">
    <property type="entry name" value="Single helix bin"/>
    <property type="match status" value="1"/>
</dbReference>
<evidence type="ECO:0000256" key="4">
    <source>
        <dbReference type="ARBA" id="ARBA00004563"/>
    </source>
</evidence>
<keyword evidence="11 33" id="KW-0945">Host-virus interaction</keyword>
<proteinExistence type="inferred from homology"/>
<keyword evidence="28 33" id="KW-0325">Glycoprotein</keyword>
<comment type="subunit">
    <text evidence="32">The mature envelope protein (Env) consists of a homotrimer of non-covalently associated gp120-gp41 heterodimers. The resulting complex protrudes from the virus surface as a spike. There seems to be as few as 10 spikes on the average virion. Interacts with host CD4, CCR5 and CXCR4. Gp120 also interacts with the C-type lectins CD209/DC-SIGN and CLEC4M/DC-SIGNR (collectively referred to as DC-SIGN(R)). Gp120 and gp41 interact with GalCer. Gp120 interacts with host ITGA4/ITGB7 complex; on CD4+ T-cells, this interaction results in rapid activation of integrin ITGAL/LFA-1, which facilitates efficient cell-to-cell spreading of HIV-1. Gp120 interacts with cell-associated heparan sulfate; this interaction increases virus infectivity on permissive cells and may be involved in infection of CD4- cells.</text>
</comment>
<evidence type="ECO:0000256" key="22">
    <source>
        <dbReference type="ARBA" id="ARBA00022989"/>
    </source>
</evidence>
<keyword evidence="8 33" id="KW-1170">Fusion of virus membrane with host endosomal membrane</keyword>
<keyword evidence="24 33" id="KW-0175">Coiled coil</keyword>
<evidence type="ECO:0000256" key="18">
    <source>
        <dbReference type="ARBA" id="ARBA00022844"/>
    </source>
</evidence>
<feature type="topological domain" description="Cytoplasmic" evidence="33">
    <location>
        <begin position="697"/>
        <end position="847"/>
    </location>
</feature>
<evidence type="ECO:0000256" key="8">
    <source>
        <dbReference type="ARBA" id="ARBA00022510"/>
    </source>
</evidence>
<evidence type="ECO:0000256" key="15">
    <source>
        <dbReference type="ARBA" id="ARBA00022703"/>
    </source>
</evidence>
<comment type="domain">
    <text evidence="33 34">The 17 amino acids long immunosuppressive region is present in many retroviral envelope proteins. Synthetic peptides derived from this relatively conserved sequence inhibit immune function in vitro and in vivo.</text>
</comment>
<dbReference type="GO" id="GO:0039654">
    <property type="term" value="P:fusion of virus membrane with host endosome membrane"/>
    <property type="evidence" value="ECO:0007669"/>
    <property type="project" value="UniProtKB-UniRule"/>
</dbReference>
<dbReference type="InterPro" id="IPR000777">
    <property type="entry name" value="HIV1_Gp120"/>
</dbReference>
<dbReference type="FunFam" id="1.10.287.210:FF:000001">
    <property type="entry name" value="Envelope glycoprotein gp160"/>
    <property type="match status" value="1"/>
</dbReference>
<keyword evidence="31 33" id="KW-1160">Virus entry into host cell</keyword>
<dbReference type="SUPFAM" id="SSF58069">
    <property type="entry name" value="Virus ectodomain"/>
    <property type="match status" value="1"/>
</dbReference>
<evidence type="ECO:0000256" key="11">
    <source>
        <dbReference type="ARBA" id="ARBA00022581"/>
    </source>
</evidence>
<organism evidence="38">
    <name type="scientific">Human immunodeficiency virus type 1</name>
    <name type="common">HIV-1</name>
    <dbReference type="NCBI Taxonomy" id="11676"/>
    <lineage>
        <taxon>Viruses</taxon>
        <taxon>Riboviria</taxon>
        <taxon>Pararnavirae</taxon>
        <taxon>Artverviricota</taxon>
        <taxon>Revtraviricetes</taxon>
        <taxon>Ortervirales</taxon>
        <taxon>Retroviridae</taxon>
        <taxon>Orthoretrovirinae</taxon>
        <taxon>Lentivirus</taxon>
        <taxon>Lentivirus humimdef1</taxon>
    </lineage>
</organism>
<evidence type="ECO:0000256" key="31">
    <source>
        <dbReference type="ARBA" id="ARBA00023296"/>
    </source>
</evidence>
<evidence type="ECO:0000256" key="24">
    <source>
        <dbReference type="ARBA" id="ARBA00023054"/>
    </source>
</evidence>
<dbReference type="GO" id="GO:0016020">
    <property type="term" value="C:membrane"/>
    <property type="evidence" value="ECO:0007669"/>
    <property type="project" value="UniProtKB-UniRule"/>
</dbReference>
<comment type="caution">
    <text evidence="33 34">Lacks conserved residue(s) required for the propagation of feature annotation.</text>
</comment>
<feature type="domain" description="Retroviral envelope protein GP41-like" evidence="37">
    <location>
        <begin position="521"/>
        <end position="710"/>
    </location>
</feature>
<comment type="PTM">
    <text evidence="33">Palmitoylation of the transmembrane protein and of Env polyprotein (prior to its proteolytic cleavage) is essential for their association with host cell membrane lipid rafts. Palmitoylation is therefore required for envelope trafficking to classical lipid rafts, but not for viral replication.</text>
</comment>
<dbReference type="GO" id="GO:0020002">
    <property type="term" value="C:host cell plasma membrane"/>
    <property type="evidence" value="ECO:0007669"/>
    <property type="project" value="UniProtKB-SubCell"/>
</dbReference>
<feature type="coiled-coil region" evidence="33">
    <location>
        <begin position="624"/>
        <end position="658"/>
    </location>
</feature>
<keyword evidence="12 33" id="KW-1162">Viral penetration into host cytoplasm</keyword>
<comment type="subcellular location">
    <subcellularLocation>
        <location evidence="3">Host cell membrane</location>
        <topology evidence="3">Peripheral membrane protein</topology>
    </subcellularLocation>
    <subcellularLocation>
        <location evidence="1">Host cell membrane</location>
        <topology evidence="1">Single-pass type I membrane protein</topology>
    </subcellularLocation>
    <subcellularLocation>
        <location evidence="2">Host endosome membrane</location>
        <topology evidence="2">Peripheral membrane protein</topology>
    </subcellularLocation>
    <subcellularLocation>
        <location evidence="5">Host endosome membrane</location>
        <topology evidence="5">Single-pass type I membrane protein</topology>
    </subcellularLocation>
    <subcellularLocation>
        <location evidence="6">Virion membrane</location>
        <topology evidence="6">Peripheral membrane protein</topology>
    </subcellularLocation>
    <subcellularLocation>
        <location evidence="4">Virion membrane</location>
        <topology evidence="4">Single-pass type I membrane protein</topology>
    </subcellularLocation>
</comment>
<dbReference type="Pfam" id="PF00517">
    <property type="entry name" value="GP41"/>
    <property type="match status" value="1"/>
</dbReference>
<evidence type="ECO:0000256" key="30">
    <source>
        <dbReference type="ARBA" id="ARBA00023288"/>
    </source>
</evidence>
<evidence type="ECO:0000256" key="1">
    <source>
        <dbReference type="ARBA" id="ARBA00004402"/>
    </source>
</evidence>
<evidence type="ECO:0000256" key="26">
    <source>
        <dbReference type="ARBA" id="ARBA00023139"/>
    </source>
</evidence>
<dbReference type="GO" id="GO:0052031">
    <property type="term" value="P:symbiont-mediated perturbation of host defense response"/>
    <property type="evidence" value="ECO:0007669"/>
    <property type="project" value="UniProtKB-UniRule"/>
</dbReference>
<evidence type="ECO:0000256" key="27">
    <source>
        <dbReference type="ARBA" id="ARBA00023157"/>
    </source>
</evidence>
<keyword evidence="20 33" id="KW-0261">Viral envelope protein</keyword>
<comment type="PTM">
    <text evidence="33">Specific enzymatic cleavages in vivo yield mature proteins. Envelope glycoproteins are synthesized as a inactive precursor that is heavily N-glycosylated and processed likely by host cell furin in the Golgi to yield the mature SU and TM proteins. The cleavage site between SU and TM requires the minimal sequence [KR]-X-[KR]-R. About 2 of the 9 disulfide bonds of gp41 are reduced by P4HB/PDI, following binding to CD4 receptor.</text>
</comment>
<comment type="function">
    <text evidence="33">Envelope glycoprotein gp160: Oligomerizes in the host endoplasmic reticulum into predominantly trimers. In a second time, gp160 transits in the host Golgi, where glycosylation is completed. The precursor is then proteolytically cleaved in the trans-Golgi and thereby activated by cellular furin or furin-like proteases to produce gp120 and gp41.</text>
</comment>
<feature type="region of interest" description="Immunosuppression" evidence="33">
    <location>
        <begin position="565"/>
        <end position="583"/>
    </location>
</feature>
<feature type="region of interest" description="Disordered" evidence="35">
    <location>
        <begin position="711"/>
        <end position="735"/>
    </location>
</feature>
<keyword evidence="21 33" id="KW-1164">Virus endocytosis by host</keyword>
<comment type="domain">
    <text evidence="33">Some of the most genetically diverse regions of the viral genome are present in Env. They are called variable regions 1 through 5 (V1 through V5). Coreceptor usage of gp120 is determined mainly by the primary structure of the third variable region (V3) in the outer domain of gp120. The sequence of V3 determines which coreceptor, CCR5 and/or CXCR4 (corresponding to R5/macrophage, X4/T cell and R5X4/T cell and macrophage tropism), is used to trigger the fusion potential of the Env complex, and hence which cells the virus can infect. Binding to CCR5 involves a region adjacent in addition to V3.</text>
</comment>
<feature type="domain" description="Human immunodeficiency virus 1 envelope glycoprotein Gp120" evidence="36">
    <location>
        <begin position="38"/>
        <end position="149"/>
    </location>
</feature>
<evidence type="ECO:0000259" key="37">
    <source>
        <dbReference type="Pfam" id="PF00517"/>
    </source>
</evidence>
<dbReference type="Gene3D" id="2.170.40.20">
    <property type="entry name" value="Human immunodeficiency virus 1, Gp160, envelope glycoprotein"/>
    <property type="match status" value="2"/>
</dbReference>
<keyword evidence="29 33" id="KW-0899">Viral immunoevasion</keyword>
<evidence type="ECO:0000256" key="2">
    <source>
        <dbReference type="ARBA" id="ARBA00004433"/>
    </source>
</evidence>
<dbReference type="GO" id="GO:0019062">
    <property type="term" value="P:virion attachment to host cell"/>
    <property type="evidence" value="ECO:0007669"/>
    <property type="project" value="UniProtKB-UniRule"/>
</dbReference>
<keyword evidence="13 33" id="KW-0165">Cleavage on pair of basic residues</keyword>
<comment type="function">
    <text evidence="33">Surface protein gp120: Attaches the virus to the host lymphoid cell by binding to the primary receptor CD4. This interaction induces a structural rearrangement creating a high affinity binding site for a chemokine coreceptor like CXCR4 and/or CCR5. Acts as a ligand for CD209/DC-SIGN and CLEC4M/DC-SIGNR, which are respectively found on dendritic cells (DCs), and on endothelial cells of liver sinusoids and lymph node sinuses. These interactions allow capture of viral particles at mucosal surfaces by these cells and subsequent transmission to permissive cells. HIV subverts the migration properties of dendritic cells to gain access to CD4+ T-cells in lymph nodes. Virus transmission to permissive T-cells occurs either in trans (without DCs infection, through viral capture and transmission), or in cis (following DCs productive infection, through the usual CD4-gp120 interaction), thereby inducing a robust infection. In trans infection, bound virions remain infectious over days and it is proposed that they are not degraded, but protected in non-lysosomal acidic organelles within the DCs close to the cell membrane thus contributing to the viral infectious potential during DCs' migration from the periphery to the lymphoid tissues. On arrival at lymphoid tissues, intact virions recycle back to DCs' cell surface allowing virus transmission to CD4+ T-cells.</text>
</comment>
<evidence type="ECO:0000256" key="19">
    <source>
        <dbReference type="ARBA" id="ARBA00022870"/>
    </source>
</evidence>
<evidence type="ECO:0000256" key="21">
    <source>
        <dbReference type="ARBA" id="ARBA00022890"/>
    </source>
</evidence>
<keyword evidence="26 33" id="KW-0564">Palmitate</keyword>
<comment type="domain">
    <text evidence="33">The YXXL motif is involved in determining the exact site of viral release at the surface of infected mononuclear cells and promotes endocytosis. YXXL and di-leucine endocytosis motifs interact directly or indirectly with the clathrin adapter complexes, opperate independently, and their activities are not additive.</text>
</comment>
<keyword evidence="30 33" id="KW-0449">Lipoprotein</keyword>
<keyword evidence="10 33" id="KW-1165">Clathrin-mediated endocytosis of virus by host</keyword>
<dbReference type="FunFam" id="1.20.5.490:FF:000001">
    <property type="entry name" value="Envelope glycoprotein gp160"/>
    <property type="match status" value="1"/>
</dbReference>
<dbReference type="Pfam" id="PF00516">
    <property type="entry name" value="GP120"/>
    <property type="match status" value="2"/>
</dbReference>
<feature type="compositionally biased region" description="Basic and acidic residues" evidence="35">
    <location>
        <begin position="717"/>
        <end position="735"/>
    </location>
</feature>
<feature type="disulfide bond" evidence="33">
    <location>
        <begin position="589"/>
        <end position="595"/>
    </location>
</feature>
<comment type="subcellular location">
    <molecule>Surface protein gp120</molecule>
    <subcellularLocation>
        <location evidence="33">Virion membrane</location>
        <topology evidence="33">Peripheral membrane protein</topology>
    </subcellularLocation>
    <subcellularLocation>
        <location evidence="33">Host cell membrane</location>
        <topology evidence="33">Peripheral membrane protein</topology>
    </subcellularLocation>
    <subcellularLocation>
        <location evidence="33">Host endosome membrane</location>
        <topology evidence="33">Single-pass type I membrane protein</topology>
    </subcellularLocation>
    <text evidence="33">The surface protein is not anchored to the viral envelope, but associates with the extravirion surface through its binding to TM. It is probably concentrated at the site of budding and incorporated into the virions possibly by contacts between the cytoplasmic tail of Env and the N-terminus of Gag.</text>
</comment>
<dbReference type="FunFam" id="2.170.40.20:FF:000003">
    <property type="entry name" value="Envelope glycoprotein gp160"/>
    <property type="match status" value="1"/>
</dbReference>
<feature type="chain" id="PRO_5023451855" description="Envelope glycoprotein gp160" evidence="33">
    <location>
        <begin position="37"/>
        <end position="847"/>
    </location>
</feature>
<evidence type="ECO:0000256" key="3">
    <source>
        <dbReference type="ARBA" id="ARBA00004505"/>
    </source>
</evidence>
<dbReference type="GO" id="GO:1903908">
    <property type="term" value="P:positive regulation of plasma membrane raft polarization"/>
    <property type="evidence" value="ECO:0007669"/>
    <property type="project" value="UniProtKB-UniRule"/>
</dbReference>
<dbReference type="InterPro" id="IPR037527">
    <property type="entry name" value="Gp160"/>
</dbReference>
<comment type="domain">
    <text evidence="33">The CD4-binding region is targeted by the antibody b12.</text>
</comment>
<evidence type="ECO:0000256" key="10">
    <source>
        <dbReference type="ARBA" id="ARBA00022570"/>
    </source>
</evidence>
<dbReference type="GO" id="GO:0075512">
    <property type="term" value="P:clathrin-dependent endocytosis of virus by host cell"/>
    <property type="evidence" value="ECO:0007669"/>
    <property type="project" value="UniProtKB-UniRule"/>
</dbReference>
<feature type="short sequence motif" description="Di-leucine internalization motif" evidence="33">
    <location>
        <begin position="846"/>
        <end position="847"/>
    </location>
</feature>
<dbReference type="GO" id="GO:0055036">
    <property type="term" value="C:virion membrane"/>
    <property type="evidence" value="ECO:0007669"/>
    <property type="project" value="UniProtKB-SubCell"/>
</dbReference>
<feature type="site" description="Cleavage; by host furin" evidence="33">
    <location>
        <begin position="502"/>
        <end position="503"/>
    </location>
</feature>
<evidence type="ECO:0000256" key="6">
    <source>
        <dbReference type="ARBA" id="ARBA00004650"/>
    </source>
</evidence>
<feature type="region of interest" description="CD4-binding loop" evidence="33">
    <location>
        <begin position="360"/>
        <end position="370"/>
    </location>
</feature>
<feature type="disulfide bond" evidence="33">
    <location>
        <begin position="216"/>
        <end position="245"/>
    </location>
</feature>
<dbReference type="Gene3D" id="1.10.287.210">
    <property type="match status" value="1"/>
</dbReference>